<dbReference type="Gene3D" id="1.20.1250.20">
    <property type="entry name" value="MFS general substrate transporter like domains"/>
    <property type="match status" value="1"/>
</dbReference>
<comment type="subcellular location">
    <subcellularLocation>
        <location evidence="1">Cell membrane</location>
        <topology evidence="1">Multi-pass membrane protein</topology>
    </subcellularLocation>
</comment>
<dbReference type="PANTHER" id="PTHR43266">
    <property type="entry name" value="MACROLIDE-EFFLUX PROTEIN"/>
    <property type="match status" value="1"/>
</dbReference>
<dbReference type="AlphaFoldDB" id="A0A343JCC9"/>
<evidence type="ECO:0000256" key="5">
    <source>
        <dbReference type="ARBA" id="ARBA00022989"/>
    </source>
</evidence>
<dbReference type="RefSeq" id="WP_119865323.1">
    <property type="nucleotide sequence ID" value="NZ_CP016786.1"/>
</dbReference>
<feature type="transmembrane region" description="Helical" evidence="7">
    <location>
        <begin position="286"/>
        <end position="304"/>
    </location>
</feature>
<evidence type="ECO:0000256" key="4">
    <source>
        <dbReference type="ARBA" id="ARBA00022692"/>
    </source>
</evidence>
<dbReference type="CDD" id="cd06173">
    <property type="entry name" value="MFS_MefA_like"/>
    <property type="match status" value="1"/>
</dbReference>
<evidence type="ECO:0000256" key="1">
    <source>
        <dbReference type="ARBA" id="ARBA00004651"/>
    </source>
</evidence>
<evidence type="ECO:0000313" key="10">
    <source>
        <dbReference type="Proteomes" id="UP000264883"/>
    </source>
</evidence>
<keyword evidence="10" id="KW-1185">Reference proteome</keyword>
<dbReference type="Pfam" id="PF07690">
    <property type="entry name" value="MFS_1"/>
    <property type="match status" value="1"/>
</dbReference>
<keyword evidence="5 7" id="KW-1133">Transmembrane helix</keyword>
<reference evidence="9 10" key="1">
    <citation type="submission" date="2016-08" db="EMBL/GenBank/DDBJ databases">
        <title>Complete Genome Sequence Of The Indigo Reducing Clostridium isatidis DSM15098.</title>
        <authorList>
            <person name="Little G.T."/>
            <person name="Minton N.P."/>
        </authorList>
    </citation>
    <scope>NUCLEOTIDE SEQUENCE [LARGE SCALE GENOMIC DNA]</scope>
    <source>
        <strain evidence="9 10">DSM 15098</strain>
    </source>
</reference>
<proteinExistence type="predicted"/>
<keyword evidence="3" id="KW-1003">Cell membrane</keyword>
<accession>A0A343JCC9</accession>
<dbReference type="PROSITE" id="PS50850">
    <property type="entry name" value="MFS"/>
    <property type="match status" value="1"/>
</dbReference>
<feature type="transmembrane region" description="Helical" evidence="7">
    <location>
        <begin position="167"/>
        <end position="187"/>
    </location>
</feature>
<feature type="transmembrane region" description="Helical" evidence="7">
    <location>
        <begin position="310"/>
        <end position="332"/>
    </location>
</feature>
<feature type="transmembrane region" description="Helical" evidence="7">
    <location>
        <begin position="223"/>
        <end position="241"/>
    </location>
</feature>
<name>A0A343JCC9_9CLOT</name>
<dbReference type="SUPFAM" id="SSF103473">
    <property type="entry name" value="MFS general substrate transporter"/>
    <property type="match status" value="1"/>
</dbReference>
<organism evidence="9 10">
    <name type="scientific">Clostridium isatidis</name>
    <dbReference type="NCBI Taxonomy" id="182773"/>
    <lineage>
        <taxon>Bacteria</taxon>
        <taxon>Bacillati</taxon>
        <taxon>Bacillota</taxon>
        <taxon>Clostridia</taxon>
        <taxon>Eubacteriales</taxon>
        <taxon>Clostridiaceae</taxon>
        <taxon>Clostridium</taxon>
    </lineage>
</organism>
<dbReference type="GO" id="GO:0005886">
    <property type="term" value="C:plasma membrane"/>
    <property type="evidence" value="ECO:0007669"/>
    <property type="project" value="UniProtKB-SubCell"/>
</dbReference>
<feature type="transmembrane region" description="Helical" evidence="7">
    <location>
        <begin position="42"/>
        <end position="66"/>
    </location>
</feature>
<dbReference type="Proteomes" id="UP000264883">
    <property type="component" value="Chromosome"/>
</dbReference>
<dbReference type="EMBL" id="CP016786">
    <property type="protein sequence ID" value="ASW43187.1"/>
    <property type="molecule type" value="Genomic_DNA"/>
</dbReference>
<feature type="transmembrane region" description="Helical" evidence="7">
    <location>
        <begin position="9"/>
        <end position="30"/>
    </location>
</feature>
<feature type="transmembrane region" description="Helical" evidence="7">
    <location>
        <begin position="73"/>
        <end position="94"/>
    </location>
</feature>
<feature type="transmembrane region" description="Helical" evidence="7">
    <location>
        <begin position="372"/>
        <end position="391"/>
    </location>
</feature>
<keyword evidence="6 7" id="KW-0472">Membrane</keyword>
<feature type="domain" description="Major facilitator superfamily (MFS) profile" evidence="8">
    <location>
        <begin position="3"/>
        <end position="397"/>
    </location>
</feature>
<keyword evidence="4 7" id="KW-0812">Transmembrane</keyword>
<dbReference type="GO" id="GO:0022857">
    <property type="term" value="F:transmembrane transporter activity"/>
    <property type="evidence" value="ECO:0007669"/>
    <property type="project" value="InterPro"/>
</dbReference>
<evidence type="ECO:0000256" key="7">
    <source>
        <dbReference type="SAM" id="Phobius"/>
    </source>
</evidence>
<evidence type="ECO:0000313" key="9">
    <source>
        <dbReference type="EMBL" id="ASW43187.1"/>
    </source>
</evidence>
<evidence type="ECO:0000256" key="3">
    <source>
        <dbReference type="ARBA" id="ARBA00022475"/>
    </source>
</evidence>
<feature type="transmembrane region" description="Helical" evidence="7">
    <location>
        <begin position="344"/>
        <end position="366"/>
    </location>
</feature>
<dbReference type="InterPro" id="IPR020846">
    <property type="entry name" value="MFS_dom"/>
</dbReference>
<feature type="transmembrane region" description="Helical" evidence="7">
    <location>
        <begin position="253"/>
        <end position="274"/>
    </location>
</feature>
<protein>
    <submittedName>
        <fullName evidence="9">MFS transporter</fullName>
    </submittedName>
</protein>
<dbReference type="PANTHER" id="PTHR43266:SF10">
    <property type="entry name" value="BACILYSIN EXPORTER BACE-RELATED"/>
    <property type="match status" value="1"/>
</dbReference>
<dbReference type="KEGG" id="cia:BEN51_06745"/>
<evidence type="ECO:0000259" key="8">
    <source>
        <dbReference type="PROSITE" id="PS50850"/>
    </source>
</evidence>
<dbReference type="InterPro" id="IPR011701">
    <property type="entry name" value="MFS"/>
</dbReference>
<gene>
    <name evidence="9" type="ORF">BEN51_06745</name>
</gene>
<sequence>MNNSWKKNIALFLGGQTISLFGSALVQYAITWYITLETQSGIMMTISIICGFLPTFFISPFGGVWADRYNRRLLIILADSMIAIATLVLAILFLLGYTSIWLLFIASAIRALGSGIQNPAIGSLFPQIVPEDKLTKVNSIDRTINSFVTIVSPMLSGALLAMSNIEVIFFIDVITAVIGILILIIFVKTPIHARALERNNSSYFNDMKEGIEYIKNHSFIKKFFLYAIVFYFLSTPVFFLTTLQVTRNFGEEIWRLTMLEVIFSVGMMAGGIFMSIWEGFKNKTHTMVLGFSIVAISIFILGVIPIFWIYLAFIGITGFSILVFDTPATVLLQQKVEEEFLGRIFGVLRMISSIVLPIGMTVFGPLADIIDINWLLIISGLLMLVQSFYMFRSKELIKAGGPIN</sequence>
<dbReference type="InterPro" id="IPR036259">
    <property type="entry name" value="MFS_trans_sf"/>
</dbReference>
<evidence type="ECO:0000256" key="6">
    <source>
        <dbReference type="ARBA" id="ARBA00023136"/>
    </source>
</evidence>
<dbReference type="OrthoDB" id="9775268at2"/>
<evidence type="ECO:0000256" key="2">
    <source>
        <dbReference type="ARBA" id="ARBA00022448"/>
    </source>
</evidence>
<keyword evidence="2" id="KW-0813">Transport</keyword>